<gene>
    <name evidence="2" type="ORF">JN11_02048</name>
</gene>
<dbReference type="OrthoDB" id="9801573at2"/>
<name>A0A562U5C1_9SPHI</name>
<reference evidence="2 3" key="1">
    <citation type="submission" date="2019-07" db="EMBL/GenBank/DDBJ databases">
        <title>Genomic Encyclopedia of Archaeal and Bacterial Type Strains, Phase II (KMG-II): from individual species to whole genera.</title>
        <authorList>
            <person name="Goeker M."/>
        </authorList>
    </citation>
    <scope>NUCLEOTIDE SEQUENCE [LARGE SCALE GENOMIC DNA]</scope>
    <source>
        <strain evidence="2 3">ATCC BAA-1854</strain>
    </source>
</reference>
<dbReference type="SUPFAM" id="SSF53756">
    <property type="entry name" value="UDP-Glycosyltransferase/glycogen phosphorylase"/>
    <property type="match status" value="1"/>
</dbReference>
<evidence type="ECO:0000313" key="2">
    <source>
        <dbReference type="EMBL" id="TWJ00789.1"/>
    </source>
</evidence>
<dbReference type="AlphaFoldDB" id="A0A562U5C1"/>
<dbReference type="CDD" id="cd03801">
    <property type="entry name" value="GT4_PimA-like"/>
    <property type="match status" value="1"/>
</dbReference>
<dbReference type="RefSeq" id="WP_144912178.1">
    <property type="nucleotide sequence ID" value="NZ_VLLI01000005.1"/>
</dbReference>
<dbReference type="Gene3D" id="3.40.50.2000">
    <property type="entry name" value="Glycogen Phosphorylase B"/>
    <property type="match status" value="2"/>
</dbReference>
<accession>A0A562U5C1</accession>
<keyword evidence="2" id="KW-0808">Transferase</keyword>
<evidence type="ECO:0000259" key="1">
    <source>
        <dbReference type="Pfam" id="PF00534"/>
    </source>
</evidence>
<dbReference type="Pfam" id="PF00534">
    <property type="entry name" value="Glycos_transf_1"/>
    <property type="match status" value="1"/>
</dbReference>
<dbReference type="PANTHER" id="PTHR12526">
    <property type="entry name" value="GLYCOSYLTRANSFERASE"/>
    <property type="match status" value="1"/>
</dbReference>
<dbReference type="Proteomes" id="UP000317010">
    <property type="component" value="Unassembled WGS sequence"/>
</dbReference>
<dbReference type="InterPro" id="IPR001296">
    <property type="entry name" value="Glyco_trans_1"/>
</dbReference>
<dbReference type="GO" id="GO:0016757">
    <property type="term" value="F:glycosyltransferase activity"/>
    <property type="evidence" value="ECO:0007669"/>
    <property type="project" value="InterPro"/>
</dbReference>
<sequence length="373" mass="42037">MKIIIVQGAFLPVPALLGGAVEKMWFSLGKEFAKMGHEVTHISKKFETLSETETIDGVNYLRVKGFKTPKSGIILKFFDLIYTMRVKKVIPQDFDIIITSTFWAPLILSKKAIKSAVVDVQRMPKGQMKFYKKVLCLRANSNSVVEAIKEELPLVYQNKISMIPNPLPFDAAEKVDFNQKEPIILFTGRIHPEKGLNMLINAFKKSSSKYRLRIIGPWEISMGGGGADYINSLKVLAGNAPIEFLEPIFDIEKLNEHYKKATIFIYPSLAEKGETFGISPLEAMSWGCVPIVSDLLCFKDFIKNGENGLVFNHRSHNAIDELSKLILSLEDNQAYLTTLADKVTKVRKTHSASNIAHQFIKEFKHLLDEKKNG</sequence>
<protein>
    <submittedName>
        <fullName evidence="2">Glycosyltransferase involved in cell wall biosynthesis</fullName>
    </submittedName>
</protein>
<proteinExistence type="predicted"/>
<evidence type="ECO:0000313" key="3">
    <source>
        <dbReference type="Proteomes" id="UP000317010"/>
    </source>
</evidence>
<dbReference type="EMBL" id="VLLI01000005">
    <property type="protein sequence ID" value="TWJ00789.1"/>
    <property type="molecule type" value="Genomic_DNA"/>
</dbReference>
<feature type="domain" description="Glycosyl transferase family 1" evidence="1">
    <location>
        <begin position="173"/>
        <end position="336"/>
    </location>
</feature>
<keyword evidence="3" id="KW-1185">Reference proteome</keyword>
<organism evidence="2 3">
    <name type="scientific">Mucilaginibacter frigoritolerans</name>
    <dbReference type="NCBI Taxonomy" id="652788"/>
    <lineage>
        <taxon>Bacteria</taxon>
        <taxon>Pseudomonadati</taxon>
        <taxon>Bacteroidota</taxon>
        <taxon>Sphingobacteriia</taxon>
        <taxon>Sphingobacteriales</taxon>
        <taxon>Sphingobacteriaceae</taxon>
        <taxon>Mucilaginibacter</taxon>
    </lineage>
</organism>
<comment type="caution">
    <text evidence="2">The sequence shown here is derived from an EMBL/GenBank/DDBJ whole genome shotgun (WGS) entry which is preliminary data.</text>
</comment>